<evidence type="ECO:0000313" key="2">
    <source>
        <dbReference type="EMBL" id="KAB8077236.1"/>
    </source>
</evidence>
<organism evidence="2 3">
    <name type="scientific">Aspergillus leporis</name>
    <dbReference type="NCBI Taxonomy" id="41062"/>
    <lineage>
        <taxon>Eukaryota</taxon>
        <taxon>Fungi</taxon>
        <taxon>Dikarya</taxon>
        <taxon>Ascomycota</taxon>
        <taxon>Pezizomycotina</taxon>
        <taxon>Eurotiomycetes</taxon>
        <taxon>Eurotiomycetidae</taxon>
        <taxon>Eurotiales</taxon>
        <taxon>Aspergillaceae</taxon>
        <taxon>Aspergillus</taxon>
        <taxon>Aspergillus subgen. Circumdati</taxon>
    </lineage>
</organism>
<keyword evidence="3" id="KW-1185">Reference proteome</keyword>
<protein>
    <submittedName>
        <fullName evidence="2">Uncharacterized protein</fullName>
    </submittedName>
</protein>
<accession>A0A5N5X967</accession>
<keyword evidence="1" id="KW-0175">Coiled coil</keyword>
<gene>
    <name evidence="2" type="ORF">BDV29DRAFT_168629</name>
</gene>
<evidence type="ECO:0000256" key="1">
    <source>
        <dbReference type="SAM" id="Coils"/>
    </source>
</evidence>
<dbReference type="Proteomes" id="UP000326565">
    <property type="component" value="Unassembled WGS sequence"/>
</dbReference>
<reference evidence="2 3" key="1">
    <citation type="submission" date="2019-04" db="EMBL/GenBank/DDBJ databases">
        <title>Friends and foes A comparative genomics study of 23 Aspergillus species from section Flavi.</title>
        <authorList>
            <consortium name="DOE Joint Genome Institute"/>
            <person name="Kjaerbolling I."/>
            <person name="Vesth T."/>
            <person name="Frisvad J.C."/>
            <person name="Nybo J.L."/>
            <person name="Theobald S."/>
            <person name="Kildgaard S."/>
            <person name="Isbrandt T."/>
            <person name="Kuo A."/>
            <person name="Sato A."/>
            <person name="Lyhne E.K."/>
            <person name="Kogle M.E."/>
            <person name="Wiebenga A."/>
            <person name="Kun R.S."/>
            <person name="Lubbers R.J."/>
            <person name="Makela M.R."/>
            <person name="Barry K."/>
            <person name="Chovatia M."/>
            <person name="Clum A."/>
            <person name="Daum C."/>
            <person name="Haridas S."/>
            <person name="He G."/>
            <person name="LaButti K."/>
            <person name="Lipzen A."/>
            <person name="Mondo S."/>
            <person name="Riley R."/>
            <person name="Salamov A."/>
            <person name="Simmons B.A."/>
            <person name="Magnuson J.K."/>
            <person name="Henrissat B."/>
            <person name="Mortensen U.H."/>
            <person name="Larsen T.O."/>
            <person name="Devries R.P."/>
            <person name="Grigoriev I.V."/>
            <person name="Machida M."/>
            <person name="Baker S.E."/>
            <person name="Andersen M.R."/>
        </authorList>
    </citation>
    <scope>NUCLEOTIDE SEQUENCE [LARGE SCALE GENOMIC DNA]</scope>
    <source>
        <strain evidence="2 3">CBS 151.66</strain>
    </source>
</reference>
<proteinExistence type="predicted"/>
<sequence length="388" mass="45262">MNLEHRSTSNGLDAAHIARVLSANNRLLYLQNKATLKRSEVREIRTAMKYMREEEAELRAEFIKKLTSLVGQDSVKSLLQDSDALRSATGKYTDLETEYHEAEDRLDRDEYTLINAMEDFARLSHNHPLPTPEETSLMEQDTLSYVESTTSLAPEDPPDVKDYLSRVADLRIVQERLNSFYDDLRSIQYKQEERKRLEMPMDDESLEFLRTYEEEWREIKRELMGLQMVVEQLRAVCFEQDHLTDEYIKGRDVEYEVYPAALEFPAPTYQPKDPLKVTTEEDTSPFVPIEEEVSQTRFINKWLLHRLRQSNFEIGQLKSLPEIQSLCDQGYDDRKVSQLSLREWFKDEAAMSPPPPPSTSGMNNLNDQRAALTANNRGRLISSRRYSF</sequence>
<dbReference type="OrthoDB" id="3553547at2759"/>
<name>A0A5N5X967_9EURO</name>
<feature type="coiled-coil region" evidence="1">
    <location>
        <begin position="85"/>
        <end position="112"/>
    </location>
</feature>
<dbReference type="AlphaFoldDB" id="A0A5N5X967"/>
<evidence type="ECO:0000313" key="3">
    <source>
        <dbReference type="Proteomes" id="UP000326565"/>
    </source>
</evidence>
<dbReference type="EMBL" id="ML732171">
    <property type="protein sequence ID" value="KAB8077236.1"/>
    <property type="molecule type" value="Genomic_DNA"/>
</dbReference>